<proteinExistence type="predicted"/>
<dbReference type="InterPro" id="IPR009057">
    <property type="entry name" value="Homeodomain-like_sf"/>
</dbReference>
<keyword evidence="1 2" id="KW-0238">DNA-binding</keyword>
<dbReference type="Gene3D" id="1.10.357.10">
    <property type="entry name" value="Tetracycline Repressor, domain 2"/>
    <property type="match status" value="1"/>
</dbReference>
<evidence type="ECO:0000256" key="1">
    <source>
        <dbReference type="ARBA" id="ARBA00023125"/>
    </source>
</evidence>
<dbReference type="InterPro" id="IPR001647">
    <property type="entry name" value="HTH_TetR"/>
</dbReference>
<organism evidence="4 5">
    <name type="scientific">Candidatus Faecivivens stercoripullorum</name>
    <dbReference type="NCBI Taxonomy" id="2840805"/>
    <lineage>
        <taxon>Bacteria</taxon>
        <taxon>Bacillati</taxon>
        <taxon>Bacillota</taxon>
        <taxon>Clostridia</taxon>
        <taxon>Eubacteriales</taxon>
        <taxon>Oscillospiraceae</taxon>
        <taxon>Oscillospiraceae incertae sedis</taxon>
        <taxon>Candidatus Faecivivens</taxon>
    </lineage>
</organism>
<dbReference type="GO" id="GO:0003700">
    <property type="term" value="F:DNA-binding transcription factor activity"/>
    <property type="evidence" value="ECO:0007669"/>
    <property type="project" value="TreeGrafter"/>
</dbReference>
<evidence type="ECO:0000256" key="2">
    <source>
        <dbReference type="PROSITE-ProRule" id="PRU00335"/>
    </source>
</evidence>
<evidence type="ECO:0000259" key="3">
    <source>
        <dbReference type="PROSITE" id="PS50977"/>
    </source>
</evidence>
<feature type="domain" description="HTH tetR-type" evidence="3">
    <location>
        <begin position="1"/>
        <end position="54"/>
    </location>
</feature>
<accession>A0A9D1H6W7</accession>
<evidence type="ECO:0000313" key="4">
    <source>
        <dbReference type="EMBL" id="HIT94718.1"/>
    </source>
</evidence>
<gene>
    <name evidence="4" type="ORF">IAC43_06000</name>
</gene>
<dbReference type="Proteomes" id="UP000824160">
    <property type="component" value="Unassembled WGS sequence"/>
</dbReference>
<protein>
    <submittedName>
        <fullName evidence="4">Helix-turn-helix transcriptional regulator</fullName>
    </submittedName>
</protein>
<feature type="DNA-binding region" description="H-T-H motif" evidence="2">
    <location>
        <begin position="17"/>
        <end position="36"/>
    </location>
</feature>
<dbReference type="PROSITE" id="PS50977">
    <property type="entry name" value="HTH_TETR_2"/>
    <property type="match status" value="1"/>
</dbReference>
<dbReference type="InterPro" id="IPR023772">
    <property type="entry name" value="DNA-bd_HTH_TetR-type_CS"/>
</dbReference>
<dbReference type="InterPro" id="IPR050109">
    <property type="entry name" value="HTH-type_TetR-like_transc_reg"/>
</dbReference>
<dbReference type="Pfam" id="PF00440">
    <property type="entry name" value="TetR_N"/>
    <property type="match status" value="1"/>
</dbReference>
<dbReference type="AlphaFoldDB" id="A0A9D1H6W7"/>
<dbReference type="GO" id="GO:0000976">
    <property type="term" value="F:transcription cis-regulatory region binding"/>
    <property type="evidence" value="ECO:0007669"/>
    <property type="project" value="TreeGrafter"/>
</dbReference>
<dbReference type="PANTHER" id="PTHR30055">
    <property type="entry name" value="HTH-TYPE TRANSCRIPTIONAL REGULATOR RUTR"/>
    <property type="match status" value="1"/>
</dbReference>
<dbReference type="EMBL" id="DVLW01000165">
    <property type="protein sequence ID" value="HIT94718.1"/>
    <property type="molecule type" value="Genomic_DNA"/>
</dbReference>
<reference evidence="4" key="2">
    <citation type="journal article" date="2021" name="PeerJ">
        <title>Extensive microbial diversity within the chicken gut microbiome revealed by metagenomics and culture.</title>
        <authorList>
            <person name="Gilroy R."/>
            <person name="Ravi A."/>
            <person name="Getino M."/>
            <person name="Pursley I."/>
            <person name="Horton D.L."/>
            <person name="Alikhan N.F."/>
            <person name="Baker D."/>
            <person name="Gharbi K."/>
            <person name="Hall N."/>
            <person name="Watson M."/>
            <person name="Adriaenssens E.M."/>
            <person name="Foster-Nyarko E."/>
            <person name="Jarju S."/>
            <person name="Secka A."/>
            <person name="Antonio M."/>
            <person name="Oren A."/>
            <person name="Chaudhuri R.R."/>
            <person name="La Ragione R."/>
            <person name="Hildebrand F."/>
            <person name="Pallen M.J."/>
        </authorList>
    </citation>
    <scope>NUCLEOTIDE SEQUENCE</scope>
    <source>
        <strain evidence="4">ChiBcec7-5410</strain>
    </source>
</reference>
<dbReference type="PANTHER" id="PTHR30055:SF211">
    <property type="entry name" value="TRANSCRIPTIONAL REGULATOR, TETR FAMILY"/>
    <property type="match status" value="1"/>
</dbReference>
<reference evidence="4" key="1">
    <citation type="submission" date="2020-10" db="EMBL/GenBank/DDBJ databases">
        <authorList>
            <person name="Gilroy R."/>
        </authorList>
    </citation>
    <scope>NUCLEOTIDE SEQUENCE</scope>
    <source>
        <strain evidence="4">ChiBcec7-5410</strain>
    </source>
</reference>
<comment type="caution">
    <text evidence="4">The sequence shown here is derived from an EMBL/GenBank/DDBJ whole genome shotgun (WGS) entry which is preliminary data.</text>
</comment>
<dbReference type="PROSITE" id="PS01081">
    <property type="entry name" value="HTH_TETR_1"/>
    <property type="match status" value="1"/>
</dbReference>
<name>A0A9D1H6W7_9FIRM</name>
<evidence type="ECO:0000313" key="5">
    <source>
        <dbReference type="Proteomes" id="UP000824160"/>
    </source>
</evidence>
<sequence>MQAAYTLFLKQGMETTSVGDITEAAGVAKGTFYLYFRDKQDIVTAVVVVVSRQILEEAYLKMCAVRTGDFAEDMTLLAGALLDFFEANKPLLGFIERGFRWPAFREKMNATGNAVWQSLRNDMRRHAQMCGKSEEELVRRVYCLVSMCGSVAYSSIIRGEPEDLAKLRPVICGIIRDSLRMME</sequence>
<dbReference type="SUPFAM" id="SSF46689">
    <property type="entry name" value="Homeodomain-like"/>
    <property type="match status" value="1"/>
</dbReference>